<accession>A0A915I148</accession>
<organism evidence="1 2">
    <name type="scientific">Romanomermis culicivorax</name>
    <name type="common">Nematode worm</name>
    <dbReference type="NCBI Taxonomy" id="13658"/>
    <lineage>
        <taxon>Eukaryota</taxon>
        <taxon>Metazoa</taxon>
        <taxon>Ecdysozoa</taxon>
        <taxon>Nematoda</taxon>
        <taxon>Enoplea</taxon>
        <taxon>Dorylaimia</taxon>
        <taxon>Mermithida</taxon>
        <taxon>Mermithoidea</taxon>
        <taxon>Mermithidae</taxon>
        <taxon>Romanomermis</taxon>
    </lineage>
</organism>
<dbReference type="AlphaFoldDB" id="A0A915I148"/>
<evidence type="ECO:0000313" key="2">
    <source>
        <dbReference type="WBParaSite" id="nRc.2.0.1.t07202-RA"/>
    </source>
</evidence>
<evidence type="ECO:0000313" key="1">
    <source>
        <dbReference type="Proteomes" id="UP000887565"/>
    </source>
</evidence>
<sequence>SLTAYNVCCNDTYILFEEKSFEFGSNIRPNGVVGTDMRVGDCVDERVELNWCRFYGDRLIHC</sequence>
<name>A0A915I148_ROMCU</name>
<dbReference type="WBParaSite" id="nRc.2.0.1.t07202-RA">
    <property type="protein sequence ID" value="nRc.2.0.1.t07202-RA"/>
    <property type="gene ID" value="nRc.2.0.1.g07202"/>
</dbReference>
<proteinExistence type="predicted"/>
<protein>
    <submittedName>
        <fullName evidence="2">Uncharacterized protein</fullName>
    </submittedName>
</protein>
<reference evidence="2" key="1">
    <citation type="submission" date="2022-11" db="UniProtKB">
        <authorList>
            <consortium name="WormBaseParasite"/>
        </authorList>
    </citation>
    <scope>IDENTIFICATION</scope>
</reference>
<keyword evidence="1" id="KW-1185">Reference proteome</keyword>
<dbReference type="Proteomes" id="UP000887565">
    <property type="component" value="Unplaced"/>
</dbReference>